<dbReference type="AlphaFoldDB" id="A0AAW0ZPJ6"/>
<evidence type="ECO:0000256" key="6">
    <source>
        <dbReference type="ARBA" id="ARBA00022989"/>
    </source>
</evidence>
<organism evidence="11 12">
    <name type="scientific">Tetragonisca angustula</name>
    <dbReference type="NCBI Taxonomy" id="166442"/>
    <lineage>
        <taxon>Eukaryota</taxon>
        <taxon>Metazoa</taxon>
        <taxon>Ecdysozoa</taxon>
        <taxon>Arthropoda</taxon>
        <taxon>Hexapoda</taxon>
        <taxon>Insecta</taxon>
        <taxon>Pterygota</taxon>
        <taxon>Neoptera</taxon>
        <taxon>Endopterygota</taxon>
        <taxon>Hymenoptera</taxon>
        <taxon>Apocrita</taxon>
        <taxon>Aculeata</taxon>
        <taxon>Apoidea</taxon>
        <taxon>Anthophila</taxon>
        <taxon>Apidae</taxon>
        <taxon>Tetragonisca</taxon>
    </lineage>
</organism>
<dbReference type="GO" id="GO:0005549">
    <property type="term" value="F:odorant binding"/>
    <property type="evidence" value="ECO:0007669"/>
    <property type="project" value="InterPro"/>
</dbReference>
<evidence type="ECO:0000313" key="12">
    <source>
        <dbReference type="Proteomes" id="UP001432146"/>
    </source>
</evidence>
<evidence type="ECO:0000256" key="2">
    <source>
        <dbReference type="ARBA" id="ARBA00022475"/>
    </source>
</evidence>
<evidence type="ECO:0000256" key="7">
    <source>
        <dbReference type="ARBA" id="ARBA00023136"/>
    </source>
</evidence>
<name>A0AAW0ZPJ6_9HYME</name>
<dbReference type="PANTHER" id="PTHR21137:SF35">
    <property type="entry name" value="ODORANT RECEPTOR 19A-RELATED"/>
    <property type="match status" value="1"/>
</dbReference>
<evidence type="ECO:0000256" key="8">
    <source>
        <dbReference type="ARBA" id="ARBA00023170"/>
    </source>
</evidence>
<protein>
    <submittedName>
        <fullName evidence="11">Uncharacterized protein</fullName>
    </submittedName>
</protein>
<accession>A0AAW0ZPJ6</accession>
<dbReference type="GO" id="GO:0007165">
    <property type="term" value="P:signal transduction"/>
    <property type="evidence" value="ECO:0007669"/>
    <property type="project" value="UniProtKB-KW"/>
</dbReference>
<keyword evidence="6 10" id="KW-1133">Transmembrane helix</keyword>
<keyword evidence="4 10" id="KW-0812">Transmembrane</keyword>
<dbReference type="GO" id="GO:0004984">
    <property type="term" value="F:olfactory receptor activity"/>
    <property type="evidence" value="ECO:0007669"/>
    <property type="project" value="InterPro"/>
</dbReference>
<evidence type="ECO:0000256" key="5">
    <source>
        <dbReference type="ARBA" id="ARBA00022725"/>
    </source>
</evidence>
<keyword evidence="8" id="KW-0675">Receptor</keyword>
<evidence type="ECO:0000256" key="10">
    <source>
        <dbReference type="SAM" id="Phobius"/>
    </source>
</evidence>
<evidence type="ECO:0000256" key="4">
    <source>
        <dbReference type="ARBA" id="ARBA00022692"/>
    </source>
</evidence>
<dbReference type="PANTHER" id="PTHR21137">
    <property type="entry name" value="ODORANT RECEPTOR"/>
    <property type="match status" value="1"/>
</dbReference>
<comment type="subcellular location">
    <subcellularLocation>
        <location evidence="1">Cell membrane</location>
        <topology evidence="1">Multi-pass membrane protein</topology>
    </subcellularLocation>
</comment>
<keyword evidence="7 10" id="KW-0472">Membrane</keyword>
<dbReference type="EMBL" id="JAWNGG020000155">
    <property type="protein sequence ID" value="KAK9299114.1"/>
    <property type="molecule type" value="Genomic_DNA"/>
</dbReference>
<reference evidence="11 12" key="1">
    <citation type="submission" date="2024-05" db="EMBL/GenBank/DDBJ databases">
        <title>The nuclear and mitochondrial genome assemblies of Tetragonisca angustula (Apidae: Meliponini), a tiny yet remarkable pollinator in the Neotropics.</title>
        <authorList>
            <person name="Ferrari R."/>
            <person name="Ricardo P.C."/>
            <person name="Dias F.C."/>
            <person name="Araujo N.S."/>
            <person name="Soares D.O."/>
            <person name="Zhou Q.-S."/>
            <person name="Zhu C.-D."/>
            <person name="Coutinho L."/>
            <person name="Airas M.C."/>
            <person name="Batista T.M."/>
        </authorList>
    </citation>
    <scope>NUCLEOTIDE SEQUENCE [LARGE SCALE GENOMIC DNA]</scope>
    <source>
        <strain evidence="11">ASF017062</strain>
        <tissue evidence="11">Abdomen</tissue>
    </source>
</reference>
<dbReference type="Proteomes" id="UP001432146">
    <property type="component" value="Unassembled WGS sequence"/>
</dbReference>
<gene>
    <name evidence="11" type="ORF">QLX08_007736</name>
</gene>
<sequence>MCKYTIVLRRHDEIRELLDDLRNDWFSGTEEDQRIYKARATIEQRLVMSFMIFLYTGGTSLRTVTPFLREKIVLPDNTTIRPLLCPIQRATNTQLRDNFFHTSLQRVSQLHGSIRSSRALHMCSMLKILGNKMRELSSLSETDEETVQKKITDIVEFQTKLKSYFNRSEYVTSLIYFVDLIQVMIMCIIGYSMIIEWENSNTTALITCCWK</sequence>
<proteinExistence type="predicted"/>
<keyword evidence="9" id="KW-0807">Transducer</keyword>
<dbReference type="Pfam" id="PF02949">
    <property type="entry name" value="7tm_6"/>
    <property type="match status" value="1"/>
</dbReference>
<evidence type="ECO:0000256" key="3">
    <source>
        <dbReference type="ARBA" id="ARBA00022606"/>
    </source>
</evidence>
<keyword evidence="5" id="KW-0552">Olfaction</keyword>
<evidence type="ECO:0000256" key="9">
    <source>
        <dbReference type="ARBA" id="ARBA00023224"/>
    </source>
</evidence>
<dbReference type="GO" id="GO:0005886">
    <property type="term" value="C:plasma membrane"/>
    <property type="evidence" value="ECO:0007669"/>
    <property type="project" value="UniProtKB-SubCell"/>
</dbReference>
<dbReference type="InterPro" id="IPR004117">
    <property type="entry name" value="7tm6_olfct_rcpt"/>
</dbReference>
<comment type="caution">
    <text evidence="11">The sequence shown here is derived from an EMBL/GenBank/DDBJ whole genome shotgun (WGS) entry which is preliminary data.</text>
</comment>
<keyword evidence="2" id="KW-1003">Cell membrane</keyword>
<keyword evidence="3" id="KW-0716">Sensory transduction</keyword>
<evidence type="ECO:0000256" key="1">
    <source>
        <dbReference type="ARBA" id="ARBA00004651"/>
    </source>
</evidence>
<evidence type="ECO:0000313" key="11">
    <source>
        <dbReference type="EMBL" id="KAK9299114.1"/>
    </source>
</evidence>
<feature type="transmembrane region" description="Helical" evidence="10">
    <location>
        <begin position="170"/>
        <end position="194"/>
    </location>
</feature>
<keyword evidence="12" id="KW-1185">Reference proteome</keyword>